<feature type="region of interest" description="Disordered" evidence="1">
    <location>
        <begin position="1"/>
        <end position="65"/>
    </location>
</feature>
<feature type="compositionally biased region" description="Low complexity" evidence="1">
    <location>
        <begin position="245"/>
        <end position="261"/>
    </location>
</feature>
<name>A0A7S2S1C3_9STRA</name>
<gene>
    <name evidence="2" type="ORF">QSP1433_LOCUS9248</name>
</gene>
<dbReference type="AlphaFoldDB" id="A0A7S2S1C3"/>
<protein>
    <submittedName>
        <fullName evidence="2">Uncharacterized protein</fullName>
    </submittedName>
</protein>
<dbReference type="EMBL" id="HBHK01014636">
    <property type="protein sequence ID" value="CAD9686654.1"/>
    <property type="molecule type" value="Transcribed_RNA"/>
</dbReference>
<dbReference type="InterPro" id="IPR009060">
    <property type="entry name" value="UBA-like_sf"/>
</dbReference>
<reference evidence="2" key="1">
    <citation type="submission" date="2021-01" db="EMBL/GenBank/DDBJ databases">
        <authorList>
            <person name="Corre E."/>
            <person name="Pelletier E."/>
            <person name="Niang G."/>
            <person name="Scheremetjew M."/>
            <person name="Finn R."/>
            <person name="Kale V."/>
            <person name="Holt S."/>
            <person name="Cochrane G."/>
            <person name="Meng A."/>
            <person name="Brown T."/>
            <person name="Cohen L."/>
        </authorList>
    </citation>
    <scope>NUCLEOTIDE SEQUENCE</scope>
    <source>
        <strain evidence="2">NY070348D</strain>
    </source>
</reference>
<feature type="compositionally biased region" description="Acidic residues" evidence="1">
    <location>
        <begin position="46"/>
        <end position="57"/>
    </location>
</feature>
<feature type="compositionally biased region" description="Polar residues" evidence="1">
    <location>
        <begin position="225"/>
        <end position="241"/>
    </location>
</feature>
<feature type="region of interest" description="Disordered" evidence="1">
    <location>
        <begin position="150"/>
        <end position="200"/>
    </location>
</feature>
<accession>A0A7S2S1C3</accession>
<sequence>MDADESMSDPKEIVLGSGGTEAEEKNSATEGGEDGEDGSSSGEEGSSSDEETDDEDPLSNLTEEQKKIIQERQDKLKAQYNKYVEKQADEHISELVSTTGVSREEAKVAIECCNNDVCEAATRIAGEPDFIIQLQEIIEEQRNAKNAVVDSGGNKISIQIDETGQLHRVKRSSSSRSSSSSKENSNKPKTGYRMDGEKRAESLKLKDALAQLAKVKRLKLEKLQKTSQKQKPSEQPESLQKSESTETPESSEKPVPSTESSRAGDEGPGAIEETKADPEKVDEASAKKQGTRS</sequence>
<feature type="region of interest" description="Disordered" evidence="1">
    <location>
        <begin position="221"/>
        <end position="293"/>
    </location>
</feature>
<feature type="compositionally biased region" description="Basic and acidic residues" evidence="1">
    <location>
        <begin position="272"/>
        <end position="286"/>
    </location>
</feature>
<evidence type="ECO:0000256" key="1">
    <source>
        <dbReference type="SAM" id="MobiDB-lite"/>
    </source>
</evidence>
<evidence type="ECO:0000313" key="2">
    <source>
        <dbReference type="EMBL" id="CAD9686654.1"/>
    </source>
</evidence>
<dbReference type="SUPFAM" id="SSF46934">
    <property type="entry name" value="UBA-like"/>
    <property type="match status" value="1"/>
</dbReference>
<organism evidence="2">
    <name type="scientific">Mucochytrium quahogii</name>
    <dbReference type="NCBI Taxonomy" id="96639"/>
    <lineage>
        <taxon>Eukaryota</taxon>
        <taxon>Sar</taxon>
        <taxon>Stramenopiles</taxon>
        <taxon>Bigyra</taxon>
        <taxon>Labyrinthulomycetes</taxon>
        <taxon>Thraustochytrida</taxon>
        <taxon>Thraustochytriidae</taxon>
        <taxon>Mucochytrium</taxon>
    </lineage>
</organism>
<proteinExistence type="predicted"/>